<dbReference type="Pfam" id="PF20568">
    <property type="entry name" value="DUF6777"/>
    <property type="match status" value="1"/>
</dbReference>
<name>A0A5N8WYQ0_9ACTN</name>
<evidence type="ECO:0000313" key="3">
    <source>
        <dbReference type="EMBL" id="MPY52500.1"/>
    </source>
</evidence>
<feature type="non-terminal residue" evidence="3">
    <location>
        <position position="457"/>
    </location>
</feature>
<dbReference type="Proteomes" id="UP000373149">
    <property type="component" value="Unassembled WGS sequence"/>
</dbReference>
<evidence type="ECO:0000313" key="4">
    <source>
        <dbReference type="Proteomes" id="UP000373149"/>
    </source>
</evidence>
<proteinExistence type="predicted"/>
<keyword evidence="4" id="KW-1185">Reference proteome</keyword>
<feature type="domain" description="PASTA" evidence="2">
    <location>
        <begin position="255"/>
        <end position="319"/>
    </location>
</feature>
<sequence length="457" mass="45624">MTIRTCLGRAGKSSARRIAVLLVGVLVVGACDAKPPAFVVKAVAVGVPSLAPFFDEDSGLGDDAEIAAQDAVGGLQQGNTPGLYGGTTKATVCDIALLKEFLTDPKNVKKSREWARVVKIDPSEIEEYLDTLTPVLLRHDTLVRNHDYKKGRAVAFDALLEAGIAVLVDRDGLPAVKCSCGNPLRPFDKDPENISVEFTDGSKKWDDYVPSALVSVKAAPQPLKRIALVDVREPDRGISRAVGSAGEDDKPFDAAKRQAVPDLTGMTVDAAVQLLVGRGLAATFSGAGAPPGDARVSGSDPGPGTELRFGTPVTLNVDRETTGVSTPAPEEKTPPEGNSTDSPTATSGGTTDEGTAGKGTVDDGATNEGATDGGAPEGDATKSGSADGGATDGGTADGGTTNGGTSDGGTSDGGTTGGSTSNGGSSNGGTTTGSTANGGTTDGGAANGGADSPAPSA</sequence>
<dbReference type="InterPro" id="IPR046704">
    <property type="entry name" value="DUF6777"/>
</dbReference>
<feature type="compositionally biased region" description="Gly residues" evidence="1">
    <location>
        <begin position="386"/>
        <end position="431"/>
    </location>
</feature>
<organism evidence="3 4">
    <name type="scientific">Streptomyces acidicola</name>
    <dbReference type="NCBI Taxonomy" id="2596892"/>
    <lineage>
        <taxon>Bacteria</taxon>
        <taxon>Bacillati</taxon>
        <taxon>Actinomycetota</taxon>
        <taxon>Actinomycetes</taxon>
        <taxon>Kitasatosporales</taxon>
        <taxon>Streptomycetaceae</taxon>
        <taxon>Streptomyces</taxon>
    </lineage>
</organism>
<reference evidence="3 4" key="1">
    <citation type="submission" date="2019-09" db="EMBL/GenBank/DDBJ databases">
        <authorList>
            <person name="Duangmal K."/>
            <person name="Teo W.F.A."/>
            <person name="Lipun K."/>
        </authorList>
    </citation>
    <scope>NUCLEOTIDE SEQUENCE [LARGE SCALE GENOMIC DNA]</scope>
    <source>
        <strain evidence="3 4">K1PN6</strain>
    </source>
</reference>
<comment type="caution">
    <text evidence="3">The sequence shown here is derived from an EMBL/GenBank/DDBJ whole genome shotgun (WGS) entry which is preliminary data.</text>
</comment>
<dbReference type="AlphaFoldDB" id="A0A5N8WYQ0"/>
<gene>
    <name evidence="3" type="ORF">FPZ41_29595</name>
</gene>
<dbReference type="CDD" id="cd06577">
    <property type="entry name" value="PASTA_pknB"/>
    <property type="match status" value="1"/>
</dbReference>
<dbReference type="InterPro" id="IPR005543">
    <property type="entry name" value="PASTA_dom"/>
</dbReference>
<dbReference type="Gene3D" id="3.30.10.20">
    <property type="match status" value="1"/>
</dbReference>
<feature type="compositionally biased region" description="Low complexity" evidence="1">
    <location>
        <begin position="448"/>
        <end position="457"/>
    </location>
</feature>
<dbReference type="PROSITE" id="PS51257">
    <property type="entry name" value="PROKAR_LIPOPROTEIN"/>
    <property type="match status" value="1"/>
</dbReference>
<dbReference type="EMBL" id="VMNX01000140">
    <property type="protein sequence ID" value="MPY52500.1"/>
    <property type="molecule type" value="Genomic_DNA"/>
</dbReference>
<accession>A0A5N8WYQ0</accession>
<feature type="compositionally biased region" description="Polar residues" evidence="1">
    <location>
        <begin position="336"/>
        <end position="353"/>
    </location>
</feature>
<dbReference type="SMART" id="SM00740">
    <property type="entry name" value="PASTA"/>
    <property type="match status" value="1"/>
</dbReference>
<dbReference type="RefSeq" id="WP_152866714.1">
    <property type="nucleotide sequence ID" value="NZ_VMNX01000140.1"/>
</dbReference>
<evidence type="ECO:0000256" key="1">
    <source>
        <dbReference type="SAM" id="MobiDB-lite"/>
    </source>
</evidence>
<evidence type="ECO:0000259" key="2">
    <source>
        <dbReference type="PROSITE" id="PS51178"/>
    </source>
</evidence>
<dbReference type="Pfam" id="PF03793">
    <property type="entry name" value="PASTA"/>
    <property type="match status" value="1"/>
</dbReference>
<protein>
    <submittedName>
        <fullName evidence="3">PASTA domain-containing protein</fullName>
    </submittedName>
</protein>
<feature type="region of interest" description="Disordered" evidence="1">
    <location>
        <begin position="284"/>
        <end position="457"/>
    </location>
</feature>
<dbReference type="PROSITE" id="PS51178">
    <property type="entry name" value="PASTA"/>
    <property type="match status" value="1"/>
</dbReference>